<feature type="non-terminal residue" evidence="10">
    <location>
        <position position="1"/>
    </location>
</feature>
<dbReference type="AlphaFoldDB" id="A0A137PGB1"/>
<dbReference type="EMBL" id="KQ964428">
    <property type="protein sequence ID" value="KXN74015.1"/>
    <property type="molecule type" value="Genomic_DNA"/>
</dbReference>
<keyword evidence="2 7" id="KW-0378">Hydrolase</keyword>
<dbReference type="Proteomes" id="UP000070444">
    <property type="component" value="Unassembled WGS sequence"/>
</dbReference>
<dbReference type="InterPro" id="IPR011583">
    <property type="entry name" value="Chitinase_II/V-like_cat"/>
</dbReference>
<keyword evidence="3" id="KW-0146">Chitin degradation</keyword>
<dbReference type="GO" id="GO:0000272">
    <property type="term" value="P:polysaccharide catabolic process"/>
    <property type="evidence" value="ECO:0007669"/>
    <property type="project" value="UniProtKB-KW"/>
</dbReference>
<dbReference type="Pfam" id="PF00704">
    <property type="entry name" value="Glyco_hydro_18"/>
    <property type="match status" value="1"/>
</dbReference>
<accession>A0A137PGB1</accession>
<dbReference type="InterPro" id="IPR001579">
    <property type="entry name" value="Glyco_hydro_18_chit_AS"/>
</dbReference>
<evidence type="ECO:0000256" key="7">
    <source>
        <dbReference type="RuleBase" id="RU000489"/>
    </source>
</evidence>
<dbReference type="GO" id="GO:0008061">
    <property type="term" value="F:chitin binding"/>
    <property type="evidence" value="ECO:0007669"/>
    <property type="project" value="InterPro"/>
</dbReference>
<gene>
    <name evidence="10" type="ORF">CONCODRAFT_30499</name>
</gene>
<keyword evidence="6" id="KW-0624">Polysaccharide degradation</keyword>
<dbReference type="InterPro" id="IPR050314">
    <property type="entry name" value="Glycosyl_Hydrlase_18"/>
</dbReference>
<sequence>VGYWTDWTIDEYPTSAVPWDLLTHVNYAFALFTDKDWKPKIDSPQSLKELVAKSKPTGTKILISIGGWTGSGYFSPMVANAANRATFIKNTVDFVNEYKLDGVDFDWEYPGREGNEGNQVSPQDTANYLIFLKELKAALPSNILITAAVRVQPFDGPGGNPLKDVSQFAPYFDLINIMAYDINGPWGSPTGPVGGLDFEKGKGTPFSVRQSTTDWSKAGIPKDKLVVGVPFYGYQLGVSTDMSQSDSQYATITNPNLPSYAYKELFSNNILSSPLEANTNNGWIRKFDKITKTPWLFNKNNKIFVAYDDPLSLAYKTDYVRCNGYRGAMLWALNNDYNSLLL</sequence>
<dbReference type="SUPFAM" id="SSF54556">
    <property type="entry name" value="Chitinase insertion domain"/>
    <property type="match status" value="1"/>
</dbReference>
<evidence type="ECO:0000256" key="6">
    <source>
        <dbReference type="ARBA" id="ARBA00023326"/>
    </source>
</evidence>
<dbReference type="PROSITE" id="PS01095">
    <property type="entry name" value="GH18_1"/>
    <property type="match status" value="1"/>
</dbReference>
<dbReference type="InterPro" id="IPR029070">
    <property type="entry name" value="Chitinase_insertion_sf"/>
</dbReference>
<name>A0A137PGB1_CONC2</name>
<evidence type="ECO:0000256" key="2">
    <source>
        <dbReference type="ARBA" id="ARBA00022801"/>
    </source>
</evidence>
<dbReference type="OMA" id="NLMAYDD"/>
<dbReference type="PROSITE" id="PS51910">
    <property type="entry name" value="GH18_2"/>
    <property type="match status" value="1"/>
</dbReference>
<evidence type="ECO:0000256" key="5">
    <source>
        <dbReference type="ARBA" id="ARBA00023295"/>
    </source>
</evidence>
<dbReference type="SMART" id="SM00636">
    <property type="entry name" value="Glyco_18"/>
    <property type="match status" value="1"/>
</dbReference>
<evidence type="ECO:0000256" key="3">
    <source>
        <dbReference type="ARBA" id="ARBA00023024"/>
    </source>
</evidence>
<dbReference type="Gene3D" id="3.10.50.10">
    <property type="match status" value="1"/>
</dbReference>
<dbReference type="GO" id="GO:0008843">
    <property type="term" value="F:endochitinase activity"/>
    <property type="evidence" value="ECO:0007669"/>
    <property type="project" value="UniProtKB-EC"/>
</dbReference>
<dbReference type="GO" id="GO:0005576">
    <property type="term" value="C:extracellular region"/>
    <property type="evidence" value="ECO:0007669"/>
    <property type="project" value="TreeGrafter"/>
</dbReference>
<organism evidence="10 11">
    <name type="scientific">Conidiobolus coronatus (strain ATCC 28846 / CBS 209.66 / NRRL 28638)</name>
    <name type="common">Delacroixia coronata</name>
    <dbReference type="NCBI Taxonomy" id="796925"/>
    <lineage>
        <taxon>Eukaryota</taxon>
        <taxon>Fungi</taxon>
        <taxon>Fungi incertae sedis</taxon>
        <taxon>Zoopagomycota</taxon>
        <taxon>Entomophthoromycotina</taxon>
        <taxon>Entomophthoromycetes</taxon>
        <taxon>Entomophthorales</taxon>
        <taxon>Ancylistaceae</taxon>
        <taxon>Conidiobolus</taxon>
    </lineage>
</organism>
<evidence type="ECO:0000256" key="1">
    <source>
        <dbReference type="ARBA" id="ARBA00000822"/>
    </source>
</evidence>
<comment type="catalytic activity">
    <reaction evidence="1">
        <text>Random endo-hydrolysis of N-acetyl-beta-D-glucosaminide (1-&gt;4)-beta-linkages in chitin and chitodextrins.</text>
        <dbReference type="EC" id="3.2.1.14"/>
    </reaction>
</comment>
<evidence type="ECO:0000256" key="8">
    <source>
        <dbReference type="RuleBase" id="RU004453"/>
    </source>
</evidence>
<dbReference type="InterPro" id="IPR017853">
    <property type="entry name" value="GH"/>
</dbReference>
<dbReference type="Gene3D" id="3.20.20.80">
    <property type="entry name" value="Glycosidases"/>
    <property type="match status" value="1"/>
</dbReference>
<reference evidence="10 11" key="1">
    <citation type="journal article" date="2015" name="Genome Biol. Evol.">
        <title>Phylogenomic analyses indicate that early fungi evolved digesting cell walls of algal ancestors of land plants.</title>
        <authorList>
            <person name="Chang Y."/>
            <person name="Wang S."/>
            <person name="Sekimoto S."/>
            <person name="Aerts A.L."/>
            <person name="Choi C."/>
            <person name="Clum A."/>
            <person name="LaButti K.M."/>
            <person name="Lindquist E.A."/>
            <person name="Yee Ngan C."/>
            <person name="Ohm R.A."/>
            <person name="Salamov A.A."/>
            <person name="Grigoriev I.V."/>
            <person name="Spatafora J.W."/>
            <person name="Berbee M.L."/>
        </authorList>
    </citation>
    <scope>NUCLEOTIDE SEQUENCE [LARGE SCALE GENOMIC DNA]</scope>
    <source>
        <strain evidence="10 11">NRRL 28638</strain>
    </source>
</reference>
<keyword evidence="11" id="KW-1185">Reference proteome</keyword>
<keyword evidence="5 7" id="KW-0326">Glycosidase</keyword>
<evidence type="ECO:0000313" key="11">
    <source>
        <dbReference type="Proteomes" id="UP000070444"/>
    </source>
</evidence>
<dbReference type="SUPFAM" id="SSF51445">
    <property type="entry name" value="(Trans)glycosidases"/>
    <property type="match status" value="1"/>
</dbReference>
<evidence type="ECO:0000256" key="4">
    <source>
        <dbReference type="ARBA" id="ARBA00023277"/>
    </source>
</evidence>
<evidence type="ECO:0000313" key="10">
    <source>
        <dbReference type="EMBL" id="KXN74015.1"/>
    </source>
</evidence>
<dbReference type="PANTHER" id="PTHR11177">
    <property type="entry name" value="CHITINASE"/>
    <property type="match status" value="1"/>
</dbReference>
<proteinExistence type="inferred from homology"/>
<dbReference type="PANTHER" id="PTHR11177:SF317">
    <property type="entry name" value="CHITINASE 12-RELATED"/>
    <property type="match status" value="1"/>
</dbReference>
<dbReference type="OrthoDB" id="76388at2759"/>
<protein>
    <submittedName>
        <fullName evidence="10">Glycoside hydrolase family 18 protein</fullName>
    </submittedName>
</protein>
<feature type="non-terminal residue" evidence="10">
    <location>
        <position position="342"/>
    </location>
</feature>
<evidence type="ECO:0000259" key="9">
    <source>
        <dbReference type="PROSITE" id="PS51910"/>
    </source>
</evidence>
<dbReference type="InterPro" id="IPR001223">
    <property type="entry name" value="Glyco_hydro18_cat"/>
</dbReference>
<dbReference type="GO" id="GO:0006032">
    <property type="term" value="P:chitin catabolic process"/>
    <property type="evidence" value="ECO:0007669"/>
    <property type="project" value="UniProtKB-KW"/>
</dbReference>
<keyword evidence="4" id="KW-0119">Carbohydrate metabolism</keyword>
<dbReference type="STRING" id="796925.A0A137PGB1"/>
<feature type="domain" description="GH18" evidence="9">
    <location>
        <begin position="1"/>
        <end position="342"/>
    </location>
</feature>
<comment type="similarity">
    <text evidence="8">Belongs to the glycosyl hydrolase 18 family.</text>
</comment>